<dbReference type="Proteomes" id="UP000272908">
    <property type="component" value="Unassembled WGS sequence"/>
</dbReference>
<dbReference type="Gene3D" id="2.40.160.10">
    <property type="entry name" value="Porin"/>
    <property type="match status" value="1"/>
</dbReference>
<evidence type="ECO:0000259" key="1">
    <source>
        <dbReference type="Pfam" id="PF13609"/>
    </source>
</evidence>
<keyword evidence="3" id="KW-1185">Reference proteome</keyword>
<dbReference type="Pfam" id="PF13609">
    <property type="entry name" value="Porin_4"/>
    <property type="match status" value="1"/>
</dbReference>
<evidence type="ECO:0000313" key="2">
    <source>
        <dbReference type="EMBL" id="SUZ31339.1"/>
    </source>
</evidence>
<dbReference type="GO" id="GO:0016020">
    <property type="term" value="C:membrane"/>
    <property type="evidence" value="ECO:0007669"/>
    <property type="project" value="InterPro"/>
</dbReference>
<protein>
    <recommendedName>
        <fullName evidence="1">Porin domain-containing protein</fullName>
    </recommendedName>
</protein>
<reference evidence="3" key="1">
    <citation type="submission" date="2018-08" db="EMBL/GenBank/DDBJ databases">
        <authorList>
            <person name="Rodrigo-Torres L."/>
            <person name="Arahal R. D."/>
            <person name="Lucena T."/>
        </authorList>
    </citation>
    <scope>NUCLEOTIDE SEQUENCE [LARGE SCALE GENOMIC DNA]</scope>
    <source>
        <strain evidence="3">CECT 7235</strain>
    </source>
</reference>
<dbReference type="InterPro" id="IPR033900">
    <property type="entry name" value="Gram_neg_porin_domain"/>
</dbReference>
<dbReference type="EMBL" id="UIHC01000007">
    <property type="protein sequence ID" value="SUZ31339.1"/>
    <property type="molecule type" value="Genomic_DNA"/>
</dbReference>
<proteinExistence type="predicted"/>
<gene>
    <name evidence="2" type="ORF">ROE7235_01078</name>
</gene>
<accession>A0A3B0MP01</accession>
<sequence>MPALFVCAQPLSGPPACATFEAMKRALFALLVLLPAPLVAQDGPGLYLQGDVRMGVVWDRPAPAPGSDRAEARLYARSQLKLKFIGETDGGLRYGAEIDLDKLNATGAANPGGQSVFIGN</sequence>
<name>A0A3B0MP01_9RHOB</name>
<dbReference type="AlphaFoldDB" id="A0A3B0MP01"/>
<dbReference type="InterPro" id="IPR023614">
    <property type="entry name" value="Porin_dom_sf"/>
</dbReference>
<organism evidence="2 3">
    <name type="scientific">Roseinatronobacter ekhonensis</name>
    <dbReference type="NCBI Taxonomy" id="254356"/>
    <lineage>
        <taxon>Bacteria</taxon>
        <taxon>Pseudomonadati</taxon>
        <taxon>Pseudomonadota</taxon>
        <taxon>Alphaproteobacteria</taxon>
        <taxon>Rhodobacterales</taxon>
        <taxon>Paracoccaceae</taxon>
        <taxon>Roseinatronobacter</taxon>
    </lineage>
</organism>
<evidence type="ECO:0000313" key="3">
    <source>
        <dbReference type="Proteomes" id="UP000272908"/>
    </source>
</evidence>
<feature type="domain" description="Porin" evidence="1">
    <location>
        <begin position="29"/>
        <end position="109"/>
    </location>
</feature>
<dbReference type="GO" id="GO:0015288">
    <property type="term" value="F:porin activity"/>
    <property type="evidence" value="ECO:0007669"/>
    <property type="project" value="InterPro"/>
</dbReference>